<dbReference type="PANTHER" id="PTHR46470:SF2">
    <property type="entry name" value="GLYCERALDEHYDE 3-PHOSPHATE PHOSPHATASE"/>
    <property type="match status" value="1"/>
</dbReference>
<dbReference type="GO" id="GO:0046872">
    <property type="term" value="F:metal ion binding"/>
    <property type="evidence" value="ECO:0007669"/>
    <property type="project" value="UniProtKB-KW"/>
</dbReference>
<dbReference type="Gene3D" id="3.40.50.1000">
    <property type="entry name" value="HAD superfamily/HAD-like"/>
    <property type="match status" value="1"/>
</dbReference>
<dbReference type="InterPro" id="IPR006549">
    <property type="entry name" value="HAD-SF_hydro_IIIA"/>
</dbReference>
<keyword evidence="3" id="KW-0378">Hydrolase</keyword>
<dbReference type="SFLD" id="SFLDS00003">
    <property type="entry name" value="Haloacid_Dehalogenase"/>
    <property type="match status" value="1"/>
</dbReference>
<dbReference type="InterPro" id="IPR051400">
    <property type="entry name" value="HAD-like_hydrolase"/>
</dbReference>
<dbReference type="InterPro" id="IPR006439">
    <property type="entry name" value="HAD-SF_hydro_IA"/>
</dbReference>
<evidence type="ECO:0000313" key="6">
    <source>
        <dbReference type="Proteomes" id="UP000195437"/>
    </source>
</evidence>
<dbReference type="InterPro" id="IPR041492">
    <property type="entry name" value="HAD_2"/>
</dbReference>
<keyword evidence="6" id="KW-1185">Reference proteome</keyword>
<dbReference type="KEGG" id="tum:CBW65_20130"/>
<sequence>MIRAILFDLDETLLDRSASLKSFLQDQYTRYLFYFREIPFATFQARFLTLDQRGYVHKSVVYRQLLDEWHIKGLTSDQLLHDYRTHFSKHATAFSGCHEVLMQLRAQAYKLGIITNGETAFQQRNMEALGLPILVDQILISEQEQLRKPDPKIFERAAARLHLSPQECLFVGDHPRNDIEGARNAGLTTVWFPNGVEWPDDLLRADYEITALTELKNALP</sequence>
<dbReference type="NCBIfam" id="TIGR01549">
    <property type="entry name" value="HAD-SF-IA-v1"/>
    <property type="match status" value="1"/>
</dbReference>
<dbReference type="Gene3D" id="1.10.150.520">
    <property type="match status" value="1"/>
</dbReference>
<evidence type="ECO:0008006" key="7">
    <source>
        <dbReference type="Google" id="ProtNLM"/>
    </source>
</evidence>
<dbReference type="NCBIfam" id="TIGR01509">
    <property type="entry name" value="HAD-SF-IA-v3"/>
    <property type="match status" value="1"/>
</dbReference>
<dbReference type="InterPro" id="IPR023214">
    <property type="entry name" value="HAD_sf"/>
</dbReference>
<name>A0A1Y0IUL9_9BACL</name>
<dbReference type="EMBL" id="CP021434">
    <property type="protein sequence ID" value="ARU63024.1"/>
    <property type="molecule type" value="Genomic_DNA"/>
</dbReference>
<comment type="cofactor">
    <cofactor evidence="1">
        <name>Mg(2+)</name>
        <dbReference type="ChEBI" id="CHEBI:18420"/>
    </cofactor>
</comment>
<accession>A0A1Y0IUL9</accession>
<organism evidence="5 6">
    <name type="scientific">Tumebacillus avium</name>
    <dbReference type="NCBI Taxonomy" id="1903704"/>
    <lineage>
        <taxon>Bacteria</taxon>
        <taxon>Bacillati</taxon>
        <taxon>Bacillota</taxon>
        <taxon>Bacilli</taxon>
        <taxon>Bacillales</taxon>
        <taxon>Alicyclobacillaceae</taxon>
        <taxon>Tumebacillus</taxon>
    </lineage>
</organism>
<evidence type="ECO:0000256" key="4">
    <source>
        <dbReference type="ARBA" id="ARBA00022842"/>
    </source>
</evidence>
<reference evidence="6" key="1">
    <citation type="submission" date="2017-05" db="EMBL/GenBank/DDBJ databases">
        <authorList>
            <person name="Sung H."/>
        </authorList>
    </citation>
    <scope>NUCLEOTIDE SEQUENCE [LARGE SCALE GENOMIC DNA]</scope>
    <source>
        <strain evidence="6">AR23208</strain>
    </source>
</reference>
<dbReference type="AlphaFoldDB" id="A0A1Y0IUL9"/>
<evidence type="ECO:0000256" key="2">
    <source>
        <dbReference type="ARBA" id="ARBA00022723"/>
    </source>
</evidence>
<dbReference type="NCBIfam" id="TIGR01662">
    <property type="entry name" value="HAD-SF-IIIA"/>
    <property type="match status" value="1"/>
</dbReference>
<proteinExistence type="predicted"/>
<dbReference type="RefSeq" id="WP_087458370.1">
    <property type="nucleotide sequence ID" value="NZ_CP021434.1"/>
</dbReference>
<dbReference type="Pfam" id="PF13419">
    <property type="entry name" value="HAD_2"/>
    <property type="match status" value="1"/>
</dbReference>
<dbReference type="Proteomes" id="UP000195437">
    <property type="component" value="Chromosome"/>
</dbReference>
<dbReference type="SFLD" id="SFLDG01135">
    <property type="entry name" value="C1.5.6:_HAD__Beta-PGM__Phospha"/>
    <property type="match status" value="1"/>
</dbReference>
<gene>
    <name evidence="5" type="ORF">CBW65_20130</name>
</gene>
<dbReference type="SFLD" id="SFLDG01129">
    <property type="entry name" value="C1.5:_HAD__Beta-PGM__Phosphata"/>
    <property type="match status" value="1"/>
</dbReference>
<evidence type="ECO:0000256" key="1">
    <source>
        <dbReference type="ARBA" id="ARBA00001946"/>
    </source>
</evidence>
<dbReference type="PANTHER" id="PTHR46470">
    <property type="entry name" value="N-ACYLNEURAMINATE-9-PHOSPHATASE"/>
    <property type="match status" value="1"/>
</dbReference>
<evidence type="ECO:0000256" key="3">
    <source>
        <dbReference type="ARBA" id="ARBA00022801"/>
    </source>
</evidence>
<dbReference type="GO" id="GO:0044281">
    <property type="term" value="P:small molecule metabolic process"/>
    <property type="evidence" value="ECO:0007669"/>
    <property type="project" value="UniProtKB-ARBA"/>
</dbReference>
<keyword evidence="4" id="KW-0460">Magnesium</keyword>
<dbReference type="InterPro" id="IPR036412">
    <property type="entry name" value="HAD-like_sf"/>
</dbReference>
<protein>
    <recommendedName>
        <fullName evidence="7">HAD family hydrolase</fullName>
    </recommendedName>
</protein>
<dbReference type="PRINTS" id="PR00413">
    <property type="entry name" value="HADHALOGNASE"/>
</dbReference>
<dbReference type="OrthoDB" id="9809962at2"/>
<dbReference type="GO" id="GO:0016791">
    <property type="term" value="F:phosphatase activity"/>
    <property type="evidence" value="ECO:0007669"/>
    <property type="project" value="TreeGrafter"/>
</dbReference>
<evidence type="ECO:0000313" key="5">
    <source>
        <dbReference type="EMBL" id="ARU63024.1"/>
    </source>
</evidence>
<keyword evidence="2" id="KW-0479">Metal-binding</keyword>
<dbReference type="SUPFAM" id="SSF56784">
    <property type="entry name" value="HAD-like"/>
    <property type="match status" value="1"/>
</dbReference>